<dbReference type="EMBL" id="AZBU02000006">
    <property type="protein sequence ID" value="TKR73035.1"/>
    <property type="molecule type" value="Genomic_DNA"/>
</dbReference>
<sequence length="95" mass="10707">MARNGFRTAKYGKVRIREKGDFYTSLSGPDAITLHKPQSATMKTEECGLWSNFLCSSRCGDAFNQKSTQSPTRNFTIAKKNDNFDRRKIANPIPS</sequence>
<reference evidence="1 2" key="2">
    <citation type="journal article" date="2019" name="G3 (Bethesda)">
        <title>Hybrid Assembly of the Genome of the Entomopathogenic Nematode Steinernema carpocapsae Identifies the X-Chromosome.</title>
        <authorList>
            <person name="Serra L."/>
            <person name="Macchietto M."/>
            <person name="Macias-Munoz A."/>
            <person name="McGill C.J."/>
            <person name="Rodriguez I.M."/>
            <person name="Rodriguez B."/>
            <person name="Murad R."/>
            <person name="Mortazavi A."/>
        </authorList>
    </citation>
    <scope>NUCLEOTIDE SEQUENCE [LARGE SCALE GENOMIC DNA]</scope>
    <source>
        <strain evidence="1 2">ALL</strain>
    </source>
</reference>
<accession>A0A4V6A119</accession>
<protein>
    <submittedName>
        <fullName evidence="1">Uncharacterized protein</fullName>
    </submittedName>
</protein>
<evidence type="ECO:0000313" key="2">
    <source>
        <dbReference type="Proteomes" id="UP000298663"/>
    </source>
</evidence>
<organism evidence="1 2">
    <name type="scientific">Steinernema carpocapsae</name>
    <name type="common">Entomopathogenic nematode</name>
    <dbReference type="NCBI Taxonomy" id="34508"/>
    <lineage>
        <taxon>Eukaryota</taxon>
        <taxon>Metazoa</taxon>
        <taxon>Ecdysozoa</taxon>
        <taxon>Nematoda</taxon>
        <taxon>Chromadorea</taxon>
        <taxon>Rhabditida</taxon>
        <taxon>Tylenchina</taxon>
        <taxon>Panagrolaimomorpha</taxon>
        <taxon>Strongyloidoidea</taxon>
        <taxon>Steinernematidae</taxon>
        <taxon>Steinernema</taxon>
    </lineage>
</organism>
<proteinExistence type="predicted"/>
<evidence type="ECO:0000313" key="1">
    <source>
        <dbReference type="EMBL" id="TKR73035.1"/>
    </source>
</evidence>
<comment type="caution">
    <text evidence="1">The sequence shown here is derived from an EMBL/GenBank/DDBJ whole genome shotgun (WGS) entry which is preliminary data.</text>
</comment>
<keyword evidence="2" id="KW-1185">Reference proteome</keyword>
<dbReference type="Proteomes" id="UP000298663">
    <property type="component" value="Unassembled WGS sequence"/>
</dbReference>
<gene>
    <name evidence="1" type="ORF">L596_020399</name>
</gene>
<dbReference type="AlphaFoldDB" id="A0A4V6A119"/>
<name>A0A4V6A119_STECR</name>
<reference evidence="1 2" key="1">
    <citation type="journal article" date="2015" name="Genome Biol.">
        <title>Comparative genomics of Steinernema reveals deeply conserved gene regulatory networks.</title>
        <authorList>
            <person name="Dillman A.R."/>
            <person name="Macchietto M."/>
            <person name="Porter C.F."/>
            <person name="Rogers A."/>
            <person name="Williams B."/>
            <person name="Antoshechkin I."/>
            <person name="Lee M.M."/>
            <person name="Goodwin Z."/>
            <person name="Lu X."/>
            <person name="Lewis E.E."/>
            <person name="Goodrich-Blair H."/>
            <person name="Stock S.P."/>
            <person name="Adams B.J."/>
            <person name="Sternberg P.W."/>
            <person name="Mortazavi A."/>
        </authorList>
    </citation>
    <scope>NUCLEOTIDE SEQUENCE [LARGE SCALE GENOMIC DNA]</scope>
    <source>
        <strain evidence="1 2">ALL</strain>
    </source>
</reference>